<feature type="binding site" evidence="15">
    <location>
        <position position="130"/>
    </location>
    <ligand>
        <name>Mg(2+)</name>
        <dbReference type="ChEBI" id="CHEBI:18420"/>
        <label>2</label>
    </ligand>
</feature>
<comment type="subunit">
    <text evidence="5 15">Homooctamer; dimer of tetramers.</text>
</comment>
<reference evidence="16 17" key="1">
    <citation type="journal article" date="2019" name="Nat. Microbiol.">
        <title>Mediterranean grassland soil C-N compound turnover is dependent on rainfall and depth, and is mediated by genomically divergent microorganisms.</title>
        <authorList>
            <person name="Diamond S."/>
            <person name="Andeer P.F."/>
            <person name="Li Z."/>
            <person name="Crits-Christoph A."/>
            <person name="Burstein D."/>
            <person name="Anantharaman K."/>
            <person name="Lane K.R."/>
            <person name="Thomas B.C."/>
            <person name="Pan C."/>
            <person name="Northen T.R."/>
            <person name="Banfield J.F."/>
        </authorList>
    </citation>
    <scope>NUCLEOTIDE SEQUENCE [LARGE SCALE GENOMIC DNA]</scope>
    <source>
        <strain evidence="16">NP_8</strain>
    </source>
</reference>
<evidence type="ECO:0000256" key="2">
    <source>
        <dbReference type="ARBA" id="ARBA00001946"/>
    </source>
</evidence>
<dbReference type="GO" id="GO:0004332">
    <property type="term" value="F:fructose-bisphosphate aldolase activity"/>
    <property type="evidence" value="ECO:0007669"/>
    <property type="project" value="UniProtKB-UniRule"/>
</dbReference>
<dbReference type="HAMAP" id="MF_02067">
    <property type="entry name" value="FBP_aldolase_phosphatase"/>
    <property type="match status" value="1"/>
</dbReference>
<comment type="similarity">
    <text evidence="4 15">Belongs to the FBP aldolase/phosphatase family.</text>
</comment>
<dbReference type="InterPro" id="IPR002803">
    <property type="entry name" value="FBPase_V"/>
</dbReference>
<dbReference type="PANTHER" id="PTHR38341">
    <property type="entry name" value="FRUCTOSE-1,6-BISPHOSPHATE ALDOLASE/PHOSPHATASE"/>
    <property type="match status" value="1"/>
</dbReference>
<comment type="caution">
    <text evidence="16">The sequence shown here is derived from an EMBL/GenBank/DDBJ whole genome shotgun (WGS) entry which is preliminary data.</text>
</comment>
<feature type="binding site" evidence="15">
    <location>
        <position position="11"/>
    </location>
    <ligand>
        <name>Mg(2+)</name>
        <dbReference type="ChEBI" id="CHEBI:18420"/>
        <label>1</label>
    </ligand>
</feature>
<protein>
    <recommendedName>
        <fullName evidence="7 15">Fructose-1,6-bisphosphate aldolase/phosphatase</fullName>
        <shortName evidence="15">FBP A/P</shortName>
        <shortName evidence="15">FBP aldolase/phosphatase</shortName>
        <ecNumber evidence="6 15">3.1.3.11</ecNumber>
        <ecNumber evidence="15">4.1.2.13</ecNumber>
    </recommendedName>
</protein>
<accession>A0A537IR29</accession>
<dbReference type="InterPro" id="IPR036076">
    <property type="entry name" value="FBPase_V_sf"/>
</dbReference>
<dbReference type="PANTHER" id="PTHR38341:SF1">
    <property type="entry name" value="FRUCTOSE-1,6-BISPHOSPHATE ALDOLASE_PHOSPHATASE"/>
    <property type="match status" value="1"/>
</dbReference>
<feature type="binding site" evidence="15">
    <location>
        <position position="93"/>
    </location>
    <ligand>
        <name>Mg(2+)</name>
        <dbReference type="ChEBI" id="CHEBI:18420"/>
        <label>1</label>
    </ligand>
</feature>
<feature type="binding site" evidence="15">
    <location>
        <position position="235"/>
    </location>
    <ligand>
        <name>Mg(2+)</name>
        <dbReference type="ChEBI" id="CHEBI:18420"/>
        <label>3</label>
    </ligand>
</feature>
<feature type="binding site" evidence="15">
    <location>
        <position position="236"/>
    </location>
    <ligand>
        <name>Mg(2+)</name>
        <dbReference type="ChEBI" id="CHEBI:18420"/>
        <label>2</label>
    </ligand>
</feature>
<feature type="binding site" evidence="15">
    <location>
        <position position="18"/>
    </location>
    <ligand>
        <name>Mg(2+)</name>
        <dbReference type="ChEBI" id="CHEBI:18420"/>
        <label>1</label>
    </ligand>
</feature>
<keyword evidence="11 15" id="KW-0460">Magnesium</keyword>
<comment type="domain">
    <text evidence="15">Consists of a single catalytic domain, but remodels its active-site architecture via a large structural change to exhibit dual activities.</text>
</comment>
<dbReference type="GO" id="GO:0006094">
    <property type="term" value="P:gluconeogenesis"/>
    <property type="evidence" value="ECO:0007669"/>
    <property type="project" value="UniProtKB-UniRule"/>
</dbReference>
<comment type="caution">
    <text evidence="15">Lacks conserved residue(s) required for the propagation of feature annotation.</text>
</comment>
<evidence type="ECO:0000256" key="3">
    <source>
        <dbReference type="ARBA" id="ARBA00004742"/>
    </source>
</evidence>
<dbReference type="GO" id="GO:0000287">
    <property type="term" value="F:magnesium ion binding"/>
    <property type="evidence" value="ECO:0007669"/>
    <property type="project" value="UniProtKB-UniRule"/>
</dbReference>
<dbReference type="AlphaFoldDB" id="A0A537IR29"/>
<feature type="active site" description="Schiff-base intermediate with DHAP; for FBP aldolase activity" evidence="15">
    <location>
        <position position="234"/>
    </location>
</feature>
<evidence type="ECO:0000256" key="1">
    <source>
        <dbReference type="ARBA" id="ARBA00001273"/>
    </source>
</evidence>
<feature type="binding site" description="in other chain" evidence="15">
    <location>
        <position position="268"/>
    </location>
    <ligand>
        <name>beta-D-fructose 1,6-bisphosphate</name>
        <dbReference type="ChEBI" id="CHEBI:32966"/>
        <note>ligand shared between dimeric partners</note>
    </ligand>
</feature>
<feature type="binding site" evidence="15">
    <location>
        <position position="268"/>
    </location>
    <ligand>
        <name>dihydroxyacetone phosphate</name>
        <dbReference type="ChEBI" id="CHEBI:57642"/>
    </ligand>
</feature>
<dbReference type="EC" id="4.1.2.13" evidence="15"/>
<feature type="binding site" evidence="15">
    <location>
        <position position="131"/>
    </location>
    <ligand>
        <name>dihydroxyacetone phosphate</name>
        <dbReference type="ChEBI" id="CHEBI:57642"/>
    </ligand>
</feature>
<evidence type="ECO:0000256" key="12">
    <source>
        <dbReference type="ARBA" id="ARBA00023239"/>
    </source>
</evidence>
<comment type="catalytic activity">
    <reaction evidence="15">
        <text>beta-D-fructose 1,6-bisphosphate = D-glyceraldehyde 3-phosphate + dihydroxyacetone phosphate</text>
        <dbReference type="Rhea" id="RHEA:14729"/>
        <dbReference type="ChEBI" id="CHEBI:32966"/>
        <dbReference type="ChEBI" id="CHEBI:57642"/>
        <dbReference type="ChEBI" id="CHEBI:59776"/>
        <dbReference type="EC" id="4.1.2.13"/>
    </reaction>
</comment>
<evidence type="ECO:0000256" key="11">
    <source>
        <dbReference type="ARBA" id="ARBA00022842"/>
    </source>
</evidence>
<sequence length="377" mass="41143">MRVTVSVIKADIGAIGGHTIPSAEVLGIVRERVEREHGKLLIDFYICHAGDDIAIIMTHTRGKDSPDIHQLAWDAFNKATVKAKAQGLYGAGQDLLKDAFSGNVRGLGPGSAEIELDERPSEALMVLLSDKCGPGAFNLPLYLAFTDPMYSPGLMLSEGLHDGFTLHIMDMDHTEGDRLIVLNAPERLYDIAALLRDTNRYAIEAIWSRKFPNEQAAAVGTTRLRNIAGRYVGKDDPPAVVRVQKIFPATEEFGPAFAVGAFVGGDTRGSHNLPLMPVPVNTPASTFFCCPMVSALGFSMHDGMLTAPSDLFADPFWNAVRDQIALKAMEMRRQGFFEPAMLPMSELEYGGIVARLRKLEQEFVVRKEAAKTPAGTE</sequence>
<comment type="function">
    <text evidence="15">Catalyzes two subsequent steps in gluconeogenesis: the aldol condensation of dihydroxyacetone phosphate (DHAP) and glyceraldehyde-3-phosphate (GA3P) to fructose-1,6-bisphosphate (FBP), and the dephosphorylation of FBP to fructose-6-phosphate (F6P).</text>
</comment>
<dbReference type="EC" id="3.1.3.11" evidence="6 15"/>
<dbReference type="EMBL" id="VBAP01000067">
    <property type="protein sequence ID" value="TMI73740.1"/>
    <property type="molecule type" value="Genomic_DNA"/>
</dbReference>
<feature type="binding site" evidence="15">
    <location>
        <position position="234"/>
    </location>
    <ligand>
        <name>Mg(2+)</name>
        <dbReference type="ChEBI" id="CHEBI:18420"/>
        <label>3</label>
    </ligand>
</feature>
<dbReference type="SUPFAM" id="SSF111249">
    <property type="entry name" value="Sulfolobus fructose-1,6-bisphosphatase-like"/>
    <property type="match status" value="1"/>
</dbReference>
<keyword evidence="14 15" id="KW-0119">Carbohydrate metabolism</keyword>
<dbReference type="UniPathway" id="UPA00138"/>
<evidence type="ECO:0000256" key="10">
    <source>
        <dbReference type="ARBA" id="ARBA00022801"/>
    </source>
</evidence>
<keyword evidence="12 15" id="KW-0456">Lyase</keyword>
<comment type="catalytic activity">
    <reaction evidence="1 15">
        <text>beta-D-fructose 1,6-bisphosphate + H2O = beta-D-fructose 6-phosphate + phosphate</text>
        <dbReference type="Rhea" id="RHEA:11064"/>
        <dbReference type="ChEBI" id="CHEBI:15377"/>
        <dbReference type="ChEBI" id="CHEBI:32966"/>
        <dbReference type="ChEBI" id="CHEBI:43474"/>
        <dbReference type="ChEBI" id="CHEBI:57634"/>
        <dbReference type="EC" id="3.1.3.11"/>
    </reaction>
</comment>
<feature type="binding site" evidence="15">
    <location>
        <position position="51"/>
    </location>
    <ligand>
        <name>Mg(2+)</name>
        <dbReference type="ChEBI" id="CHEBI:18420"/>
        <label>1</label>
    </ligand>
</feature>
<evidence type="ECO:0000256" key="8">
    <source>
        <dbReference type="ARBA" id="ARBA00022432"/>
    </source>
</evidence>
<feature type="binding site" description="in other chain" evidence="15">
    <location>
        <position position="18"/>
    </location>
    <ligand>
        <name>beta-D-fructose 1,6-bisphosphate</name>
        <dbReference type="ChEBI" id="CHEBI:32966"/>
        <note>ligand shared between dimeric partners</note>
    </ligand>
</feature>
<feature type="active site" description="Proton donor/acceptor; for FBP aldolase activity" evidence="15">
    <location>
        <position position="231"/>
    </location>
</feature>
<keyword evidence="10 15" id="KW-0378">Hydrolase</keyword>
<feature type="binding site" description="in other chain" evidence="15">
    <location>
        <position position="131"/>
    </location>
    <ligand>
        <name>beta-D-fructose 1,6-bisphosphate</name>
        <dbReference type="ChEBI" id="CHEBI:32966"/>
        <note>ligand shared between dimeric partners</note>
    </ligand>
</feature>
<gene>
    <name evidence="15" type="primary">fbp</name>
    <name evidence="16" type="ORF">E6H05_09130</name>
</gene>
<evidence type="ECO:0000313" key="17">
    <source>
        <dbReference type="Proteomes" id="UP000318834"/>
    </source>
</evidence>
<organism evidence="16 17">
    <name type="scientific">Candidatus Segetimicrobium genomatis</name>
    <dbReference type="NCBI Taxonomy" id="2569760"/>
    <lineage>
        <taxon>Bacteria</taxon>
        <taxon>Bacillati</taxon>
        <taxon>Candidatus Sysuimicrobiota</taxon>
        <taxon>Candidatus Sysuimicrobiia</taxon>
        <taxon>Candidatus Sysuimicrobiales</taxon>
        <taxon>Candidatus Segetimicrobiaceae</taxon>
        <taxon>Candidatus Segetimicrobium</taxon>
    </lineage>
</organism>
<dbReference type="Pfam" id="PF01950">
    <property type="entry name" value="FBPase_3"/>
    <property type="match status" value="1"/>
</dbReference>
<dbReference type="GO" id="GO:0042132">
    <property type="term" value="F:fructose 1,6-bisphosphate 1-phosphatase activity"/>
    <property type="evidence" value="ECO:0007669"/>
    <property type="project" value="UniProtKB-UniRule"/>
</dbReference>
<evidence type="ECO:0000256" key="7">
    <source>
        <dbReference type="ARBA" id="ARBA00018635"/>
    </source>
</evidence>
<dbReference type="Proteomes" id="UP000318834">
    <property type="component" value="Unassembled WGS sequence"/>
</dbReference>
<evidence type="ECO:0000256" key="4">
    <source>
        <dbReference type="ARBA" id="ARBA00010693"/>
    </source>
</evidence>
<evidence type="ECO:0000256" key="14">
    <source>
        <dbReference type="ARBA" id="ARBA00023277"/>
    </source>
</evidence>
<evidence type="ECO:0000256" key="13">
    <source>
        <dbReference type="ARBA" id="ARBA00023270"/>
    </source>
</evidence>
<feature type="binding site" evidence="15">
    <location>
        <position position="18"/>
    </location>
    <ligand>
        <name>dihydroxyacetone phosphate</name>
        <dbReference type="ChEBI" id="CHEBI:57642"/>
    </ligand>
</feature>
<evidence type="ECO:0000256" key="5">
    <source>
        <dbReference type="ARBA" id="ARBA00011820"/>
    </source>
</evidence>
<dbReference type="PIRSF" id="PIRSF015647">
    <property type="entry name" value="FBPtase_archl"/>
    <property type="match status" value="1"/>
</dbReference>
<feature type="binding site" description="in other chain" evidence="15">
    <location>
        <begin position="102"/>
        <end position="103"/>
    </location>
    <ligand>
        <name>beta-D-fructose 1,6-bisphosphate</name>
        <dbReference type="ChEBI" id="CHEBI:32966"/>
        <note>ligand shared between dimeric partners</note>
    </ligand>
</feature>
<feature type="binding site" evidence="15">
    <location>
        <position position="52"/>
    </location>
    <ligand>
        <name>Mg(2+)</name>
        <dbReference type="ChEBI" id="CHEBI:18420"/>
        <label>2</label>
    </ligand>
</feature>
<feature type="binding site" description="in other chain" evidence="15">
    <location>
        <position position="89"/>
    </location>
    <ligand>
        <name>beta-D-fructose 1,6-bisphosphate</name>
        <dbReference type="ChEBI" id="CHEBI:32966"/>
        <note>ligand shared between dimeric partners</note>
    </ligand>
</feature>
<keyword evidence="13 15" id="KW-0704">Schiff base</keyword>
<evidence type="ECO:0000313" key="16">
    <source>
        <dbReference type="EMBL" id="TMI73740.1"/>
    </source>
</evidence>
<feature type="binding site" evidence="15">
    <location>
        <position position="51"/>
    </location>
    <ligand>
        <name>Mg(2+)</name>
        <dbReference type="ChEBI" id="CHEBI:18420"/>
        <label>2</label>
    </ligand>
</feature>
<feature type="binding site" description="in other chain" evidence="15">
    <location>
        <position position="349"/>
    </location>
    <ligand>
        <name>beta-D-fructose 1,6-bisphosphate</name>
        <dbReference type="ChEBI" id="CHEBI:32966"/>
        <note>ligand shared between dimeric partners</note>
    </ligand>
</feature>
<name>A0A537IR29_9BACT</name>
<feature type="binding site" evidence="15">
    <location>
        <position position="235"/>
    </location>
    <ligand>
        <name>Mg(2+)</name>
        <dbReference type="ChEBI" id="CHEBI:18420"/>
        <label>4</label>
    </ligand>
</feature>
<keyword evidence="8 15" id="KW-0312">Gluconeogenesis</keyword>
<proteinExistence type="inferred from homology"/>
<evidence type="ECO:0000256" key="15">
    <source>
        <dbReference type="HAMAP-Rule" id="MF_02067"/>
    </source>
</evidence>
<keyword evidence="9 15" id="KW-0479">Metal-binding</keyword>
<evidence type="ECO:0000256" key="6">
    <source>
        <dbReference type="ARBA" id="ARBA00013093"/>
    </source>
</evidence>
<feature type="binding site" evidence="15">
    <location>
        <begin position="244"/>
        <end position="245"/>
    </location>
    <ligand>
        <name>beta-D-fructose 1,6-bisphosphate</name>
        <dbReference type="ChEBI" id="CHEBI:32966"/>
        <note>ligand shared between dimeric partners</note>
    </ligand>
</feature>
<comment type="cofactor">
    <cofactor evidence="2 15">
        <name>Mg(2+)</name>
        <dbReference type="ChEBI" id="CHEBI:18420"/>
    </cofactor>
</comment>
<comment type="pathway">
    <text evidence="3 15">Carbohydrate biosynthesis; gluconeogenesis.</text>
</comment>
<feature type="active site" description="Proton acceptor; for FBP phosphatase activity" evidence="15">
    <location>
        <position position="11"/>
    </location>
</feature>
<feature type="binding site" evidence="15">
    <location>
        <position position="236"/>
    </location>
    <ligand>
        <name>Mg(2+)</name>
        <dbReference type="ChEBI" id="CHEBI:18420"/>
        <label>3</label>
    </ligand>
</feature>
<evidence type="ECO:0000256" key="9">
    <source>
        <dbReference type="ARBA" id="ARBA00022723"/>
    </source>
</evidence>